<dbReference type="InterPro" id="IPR029052">
    <property type="entry name" value="Metallo-depent_PP-like"/>
</dbReference>
<name>A0A6G1U2G5_9BACT</name>
<dbReference type="RefSeq" id="WP_153123833.1">
    <property type="nucleotide sequence ID" value="NZ_VZCB01000063.1"/>
</dbReference>
<gene>
    <name evidence="6" type="ORF">F7D73_08390</name>
</gene>
<dbReference type="OrthoDB" id="1091411at2"/>
<dbReference type="Gene3D" id="3.60.21.10">
    <property type="match status" value="1"/>
</dbReference>
<evidence type="ECO:0000256" key="1">
    <source>
        <dbReference type="ARBA" id="ARBA00022723"/>
    </source>
</evidence>
<dbReference type="InterPro" id="IPR004843">
    <property type="entry name" value="Calcineurin-like_PHP"/>
</dbReference>
<protein>
    <recommendedName>
        <fullName evidence="5">Calcineurin-like phosphoesterase domain-containing protein</fullName>
    </recommendedName>
</protein>
<comment type="similarity">
    <text evidence="4">Belongs to the cyclic nucleotide phosphodiesterase class-III family.</text>
</comment>
<evidence type="ECO:0000256" key="3">
    <source>
        <dbReference type="ARBA" id="ARBA00023004"/>
    </source>
</evidence>
<proteinExistence type="inferred from homology"/>
<dbReference type="InterPro" id="IPR050884">
    <property type="entry name" value="CNP_phosphodiesterase-III"/>
</dbReference>
<dbReference type="PANTHER" id="PTHR42988">
    <property type="entry name" value="PHOSPHOHYDROLASE"/>
    <property type="match status" value="1"/>
</dbReference>
<reference evidence="6 7" key="1">
    <citation type="submission" date="2019-09" db="EMBL/GenBank/DDBJ databases">
        <title>Distinct polysaccharide growth profiles of human intestinal Prevotella copri isolates.</title>
        <authorList>
            <person name="Fehlner-Peach H."/>
            <person name="Magnabosco C."/>
            <person name="Raghavan V."/>
            <person name="Scher J.U."/>
            <person name="Tett A."/>
            <person name="Cox L.M."/>
            <person name="Gottsegen C."/>
            <person name="Watters A."/>
            <person name="Wiltshire- Gordon J.D."/>
            <person name="Segata N."/>
            <person name="Bonneau R."/>
            <person name="Littman D.R."/>
        </authorList>
    </citation>
    <scope>NUCLEOTIDE SEQUENCE [LARGE SCALE GENOMIC DNA]</scope>
    <source>
        <strain evidence="7">iA622</strain>
    </source>
</reference>
<keyword evidence="2" id="KW-0378">Hydrolase</keyword>
<dbReference type="GO" id="GO:0016787">
    <property type="term" value="F:hydrolase activity"/>
    <property type="evidence" value="ECO:0007669"/>
    <property type="project" value="UniProtKB-KW"/>
</dbReference>
<dbReference type="Pfam" id="PF00149">
    <property type="entry name" value="Metallophos"/>
    <property type="match status" value="1"/>
</dbReference>
<dbReference type="PANTHER" id="PTHR42988:SF2">
    <property type="entry name" value="CYCLIC NUCLEOTIDE PHOSPHODIESTERASE CBUA0032-RELATED"/>
    <property type="match status" value="1"/>
</dbReference>
<evidence type="ECO:0000313" key="6">
    <source>
        <dbReference type="EMBL" id="MQN80971.1"/>
    </source>
</evidence>
<dbReference type="AlphaFoldDB" id="A0A6G1U2G5"/>
<keyword evidence="1" id="KW-0479">Metal-binding</keyword>
<keyword evidence="3" id="KW-0408">Iron</keyword>
<dbReference type="SUPFAM" id="SSF56300">
    <property type="entry name" value="Metallo-dependent phosphatases"/>
    <property type="match status" value="1"/>
</dbReference>
<sequence length="472" mass="54729">MKYSIIHISDIHKSDDVDYESLYQSLKRDLDAYTSHEGIVKPSFIVVSGDLIQGAYTDEEINKQYSDVEDFLDKICKLYLDGNRKRCIVVPGNHDVNRRITKASVVLSSKPYNENLKEYFSQASNLRWNWKDRNFYEINDAENYKKRFDLFVSFYNHFFEGIRKYPINPECQAYTYTDEECKVTFCGLNSCHKLDHLCDTGNIAEDALISVGDELIDSYNQGFLNIAIWHHHYYGRPLETNYMDRSILTDLLSNDVHIGLFGHQHHFQIAEEYSDMLLSKDDKVQKLLLVSSGTLFGTKKELAFGDHRQYNVIEVEHHNGCADIYINIREDKNPNPNNKIPHWAMKALPNSTNKIHYQVCLKEISPEKVLLQIDRKCKETGDYIAACESIKQLEADTNTSYNPFFKNYLKEVSDYEYVYDNIKEIHSVEDAVLKLVAASQLNDVDKKKALLEDPQLQAMDDMNVKTLLNALK</sequence>
<evidence type="ECO:0000256" key="2">
    <source>
        <dbReference type="ARBA" id="ARBA00022801"/>
    </source>
</evidence>
<comment type="caution">
    <text evidence="6">The sequence shown here is derived from an EMBL/GenBank/DDBJ whole genome shotgun (WGS) entry which is preliminary data.</text>
</comment>
<organism evidence="6 7">
    <name type="scientific">Segatella copri</name>
    <dbReference type="NCBI Taxonomy" id="165179"/>
    <lineage>
        <taxon>Bacteria</taxon>
        <taxon>Pseudomonadati</taxon>
        <taxon>Bacteroidota</taxon>
        <taxon>Bacteroidia</taxon>
        <taxon>Bacteroidales</taxon>
        <taxon>Prevotellaceae</taxon>
        <taxon>Segatella</taxon>
    </lineage>
</organism>
<evidence type="ECO:0000313" key="7">
    <source>
        <dbReference type="Proteomes" id="UP000480425"/>
    </source>
</evidence>
<dbReference type="EMBL" id="VZCB01000063">
    <property type="protein sequence ID" value="MQN80971.1"/>
    <property type="molecule type" value="Genomic_DNA"/>
</dbReference>
<dbReference type="Proteomes" id="UP000480425">
    <property type="component" value="Unassembled WGS sequence"/>
</dbReference>
<dbReference type="GO" id="GO:0046872">
    <property type="term" value="F:metal ion binding"/>
    <property type="evidence" value="ECO:0007669"/>
    <property type="project" value="UniProtKB-KW"/>
</dbReference>
<evidence type="ECO:0000256" key="4">
    <source>
        <dbReference type="ARBA" id="ARBA00025742"/>
    </source>
</evidence>
<feature type="domain" description="Calcineurin-like phosphoesterase" evidence="5">
    <location>
        <begin position="4"/>
        <end position="266"/>
    </location>
</feature>
<accession>A0A6G1U2G5</accession>
<evidence type="ECO:0000259" key="5">
    <source>
        <dbReference type="Pfam" id="PF00149"/>
    </source>
</evidence>